<comment type="caution">
    <text evidence="3">The sequence shown here is derived from an EMBL/GenBank/DDBJ whole genome shotgun (WGS) entry which is preliminary data.</text>
</comment>
<dbReference type="EMBL" id="MOMC01000046">
    <property type="protein sequence ID" value="ONH27285.1"/>
    <property type="molecule type" value="Genomic_DNA"/>
</dbReference>
<keyword evidence="1 3" id="KW-0378">Hydrolase</keyword>
<evidence type="ECO:0000256" key="1">
    <source>
        <dbReference type="ARBA" id="ARBA00022801"/>
    </source>
</evidence>
<organism evidence="3 4">
    <name type="scientific">Pseudofrankia asymbiotica</name>
    <dbReference type="NCBI Taxonomy" id="1834516"/>
    <lineage>
        <taxon>Bacteria</taxon>
        <taxon>Bacillati</taxon>
        <taxon>Actinomycetota</taxon>
        <taxon>Actinomycetes</taxon>
        <taxon>Frankiales</taxon>
        <taxon>Frankiaceae</taxon>
        <taxon>Pseudofrankia</taxon>
    </lineage>
</organism>
<dbReference type="Gene3D" id="3.60.110.10">
    <property type="entry name" value="Carbon-nitrogen hydrolase"/>
    <property type="match status" value="1"/>
</dbReference>
<dbReference type="RefSeq" id="WP_076819126.1">
    <property type="nucleotide sequence ID" value="NZ_MOMC01000046.1"/>
</dbReference>
<dbReference type="InterPro" id="IPR036526">
    <property type="entry name" value="C-N_Hydrolase_sf"/>
</dbReference>
<dbReference type="Proteomes" id="UP000188929">
    <property type="component" value="Unassembled WGS sequence"/>
</dbReference>
<gene>
    <name evidence="3" type="ORF">BL253_22245</name>
</gene>
<dbReference type="GO" id="GO:0016811">
    <property type="term" value="F:hydrolase activity, acting on carbon-nitrogen (but not peptide) bonds, in linear amides"/>
    <property type="evidence" value="ECO:0007669"/>
    <property type="project" value="TreeGrafter"/>
</dbReference>
<evidence type="ECO:0000259" key="2">
    <source>
        <dbReference type="PROSITE" id="PS50263"/>
    </source>
</evidence>
<dbReference type="PANTHER" id="PTHR43674">
    <property type="entry name" value="NITRILASE C965.09-RELATED"/>
    <property type="match status" value="1"/>
</dbReference>
<dbReference type="AlphaFoldDB" id="A0A1V2I6Q5"/>
<dbReference type="STRING" id="1834516.BL253_22245"/>
<dbReference type="SUPFAM" id="SSF56317">
    <property type="entry name" value="Carbon-nitrogen hydrolase"/>
    <property type="match status" value="1"/>
</dbReference>
<evidence type="ECO:0000313" key="3">
    <source>
        <dbReference type="EMBL" id="ONH27285.1"/>
    </source>
</evidence>
<dbReference type="PROSITE" id="PS50263">
    <property type="entry name" value="CN_HYDROLASE"/>
    <property type="match status" value="1"/>
</dbReference>
<accession>A0A1V2I6Q5</accession>
<dbReference type="CDD" id="cd07197">
    <property type="entry name" value="nitrilase"/>
    <property type="match status" value="1"/>
</dbReference>
<evidence type="ECO:0000313" key="4">
    <source>
        <dbReference type="Proteomes" id="UP000188929"/>
    </source>
</evidence>
<reference evidence="4" key="1">
    <citation type="submission" date="2016-10" db="EMBL/GenBank/DDBJ databases">
        <title>Frankia sp. NRRL B-16386 Genome sequencing.</title>
        <authorList>
            <person name="Ghodhbane-Gtari F."/>
            <person name="Swanson E."/>
            <person name="Gueddou A."/>
            <person name="Hezbri K."/>
            <person name="Ktari K."/>
            <person name="Nouioui I."/>
            <person name="Morris K."/>
            <person name="Simpson S."/>
            <person name="Abebe-Akele F."/>
            <person name="Thomas K."/>
            <person name="Gtari M."/>
            <person name="Tisa L.S."/>
        </authorList>
    </citation>
    <scope>NUCLEOTIDE SEQUENCE [LARGE SCALE GENOMIC DNA]</scope>
    <source>
        <strain evidence="4">NRRL B-16386</strain>
    </source>
</reference>
<name>A0A1V2I6Q5_9ACTN</name>
<dbReference type="Pfam" id="PF00795">
    <property type="entry name" value="CN_hydrolase"/>
    <property type="match status" value="1"/>
</dbReference>
<feature type="domain" description="CN hydrolase" evidence="2">
    <location>
        <begin position="44"/>
        <end position="292"/>
    </location>
</feature>
<sequence length="326" mass="36285">MTANKAFKQRVRARARRTGESYTAALRHFRQPSEGTTVPNTSPFRISVAQLDAPTDPRDAAAFQRVGHDVRRLMTEARDQGARLIHFCEGALCSPNKRILSSDPTIMTDADWSRFDWAAQRDQLEAIRKHAAGSRLWTVVGAVHRLTEPHRPHNSLYVIDDHGRIVTRYDERMLSHIKVTYLYTPGTSPITFDVDEVRFGCALGMESQYPELFAEYERADVHCVLLSTMDNGTVFGLQTQAHASTNSYWISYATVAADADAAPSGIAGPDGHWATRCGPDTTSAIATVDVDREHEGLARPWRRTARAGRYAAAVVDDDPRALRSSF</sequence>
<protein>
    <submittedName>
        <fullName evidence="3">Carbon-nitrogen hydrolase family protein</fullName>
    </submittedName>
</protein>
<keyword evidence="4" id="KW-1185">Reference proteome</keyword>
<dbReference type="InterPro" id="IPR003010">
    <property type="entry name" value="C-N_Hydrolase"/>
</dbReference>
<dbReference type="OrthoDB" id="4008466at2"/>
<proteinExistence type="predicted"/>
<dbReference type="InterPro" id="IPR050345">
    <property type="entry name" value="Aliph_Amidase/BUP"/>
</dbReference>
<dbReference type="PANTHER" id="PTHR43674:SF16">
    <property type="entry name" value="CARBON-NITROGEN FAMILY, PUTATIVE (AFU_ORTHOLOGUE AFUA_5G02350)-RELATED"/>
    <property type="match status" value="1"/>
</dbReference>